<dbReference type="FunFam" id="3.40.50.300:FF:000275">
    <property type="entry name" value="Putative ras-related protein Rab-2A"/>
    <property type="match status" value="1"/>
</dbReference>
<feature type="compositionally biased region" description="Acidic residues" evidence="21">
    <location>
        <begin position="1010"/>
        <end position="1039"/>
    </location>
</feature>
<feature type="compositionally biased region" description="Basic and acidic residues" evidence="21">
    <location>
        <begin position="998"/>
        <end position="1009"/>
    </location>
</feature>
<dbReference type="AlphaFoldDB" id="U4UC13"/>
<dbReference type="NCBIfam" id="TIGR02250">
    <property type="entry name" value="FCP1_euk"/>
    <property type="match status" value="1"/>
</dbReference>
<accession>U4UC13</accession>
<evidence type="ECO:0000256" key="5">
    <source>
        <dbReference type="ARBA" id="ARBA00022448"/>
    </source>
</evidence>
<evidence type="ECO:0000256" key="21">
    <source>
        <dbReference type="SAM" id="MobiDB-lite"/>
    </source>
</evidence>
<dbReference type="Pfam" id="PF00071">
    <property type="entry name" value="Ras"/>
    <property type="match status" value="1"/>
</dbReference>
<dbReference type="InterPro" id="IPR027417">
    <property type="entry name" value="P-loop_NTPase"/>
</dbReference>
<dbReference type="CDD" id="cd07521">
    <property type="entry name" value="HAD_FCP1-like"/>
    <property type="match status" value="1"/>
</dbReference>
<keyword evidence="9" id="KW-0904">Protein phosphatase</keyword>
<evidence type="ECO:0000259" key="23">
    <source>
        <dbReference type="PROSITE" id="PS50969"/>
    </source>
</evidence>
<dbReference type="InterPro" id="IPR023214">
    <property type="entry name" value="HAD_sf"/>
</dbReference>
<keyword evidence="7" id="KW-0378">Hydrolase</keyword>
<comment type="subcellular location">
    <subcellularLocation>
        <location evidence="17">Endomembrane system</location>
        <topology evidence="17">Lipid-anchor</topology>
    </subcellularLocation>
    <subcellularLocation>
        <location evidence="2">Golgi apparatus</location>
    </subcellularLocation>
    <subcellularLocation>
        <location evidence="1">Nucleus</location>
    </subcellularLocation>
</comment>
<evidence type="ECO:0000256" key="2">
    <source>
        <dbReference type="ARBA" id="ARBA00004555"/>
    </source>
</evidence>
<comment type="catalytic activity">
    <reaction evidence="20">
        <text>O-phospho-L-threonyl-[protein] + H2O = L-threonyl-[protein] + phosphate</text>
        <dbReference type="Rhea" id="RHEA:47004"/>
        <dbReference type="Rhea" id="RHEA-COMP:11060"/>
        <dbReference type="Rhea" id="RHEA-COMP:11605"/>
        <dbReference type="ChEBI" id="CHEBI:15377"/>
        <dbReference type="ChEBI" id="CHEBI:30013"/>
        <dbReference type="ChEBI" id="CHEBI:43474"/>
        <dbReference type="ChEBI" id="CHEBI:61977"/>
        <dbReference type="EC" id="3.1.3.16"/>
    </reaction>
</comment>
<keyword evidence="6" id="KW-0547">Nucleotide-binding</keyword>
<dbReference type="InterPro" id="IPR039189">
    <property type="entry name" value="Fcp1"/>
</dbReference>
<dbReference type="GO" id="GO:0005525">
    <property type="term" value="F:GTP binding"/>
    <property type="evidence" value="ECO:0007669"/>
    <property type="project" value="UniProtKB-KW"/>
</dbReference>
<dbReference type="InterPro" id="IPR036412">
    <property type="entry name" value="HAD-like_sf"/>
</dbReference>
<sequence>MSYAYLFKYIIIGDTGVGKSCLLLQFTDKRFQPVHDLTIGVEFGARMITIDSKQIKLQIWDTAGQEAFRSITRSYYRGAAGALLVYDITRRETFNHLTTWLDDARQHSNSNMVIMLIGNKSDLESRREVKQEEGAAFAREHGLVFMETSAKTAANVEEAFINTAKEIYEKIQEGVFDINNEANGIKIGPQHSPTNPSLPGAGGSGGSQDQHWQHGQSTSSNWAMLTISLKMADQAVRVLQQQTKPIKVEKWKVRQGNAVSLGRIVLIYDFMEKEKPEQKKLKALQAGIIHKILAVEGKVVQPGEPLYEIKACSHPTIMNDMCAECGADLRIELIQKTTASVPMIHAIPELKVSEEQAKQLGQADSDRLIKDRKLVLLVDLDQTLIHTTNDNVPANIKDVYHFQLNGPTSPWYHTRLRPGTHKFLSTICEFYELHICTFGVRSYAHMIARFLDPEQKFFSNRILSRDECFDPTSKKANLSALFPCGDDMVCIIDDREDVWSHAANLIHVKPYHFFQHTGDINAPPGLDKHEDDDKEGVDLTRAAKQPSPDVPGDKSESTETEDENLTSVNEDKTVQSSPGDSSEIVDAKSDALGSSTNEDLTKSNHCDDNDKGVSSEISESVPPSSSTEEPNVEIKPIPSDEVVTKEEVSENSGSIEETKISLATELNSGGESIDKKSESESIPKVDTGKTNGKLKGIVPEHSEKSQDASLYEVEDPDDYINYLEDILKQIHTSYYQLYDEMESGKIPDLKKVIPYVKSQVLKGCKLVFSGLVPTHYKLEESKAYRVARILGAEVQHNFNNDTTHLVAVRPGTAKVNAGRRRKNLKIVTPDWLWCCAERWEQVDERLFPLNAKGSKNRHPPPHCSSPEHIPEYPGSQTPVLRKRSPSGRFMDTINPLMSFSRDDIADMDKEVEDILEDDTDDEEQVAPIPVELEDDNDTDMEDVNIKQLIQTEILDAYDSQTDDGERENTHDLVTHESKTQIHENRKRALDDAEDDKEDLPSRKFRRGEDIADDLDVEPQNSDDDDSDSFEAPDEEDEGEWNMMGAALEREFLSD</sequence>
<dbReference type="STRING" id="77166.U4UC13"/>
<keyword evidence="14" id="KW-0539">Nucleus</keyword>
<evidence type="ECO:0000256" key="11">
    <source>
        <dbReference type="ARBA" id="ARBA00023034"/>
    </source>
</evidence>
<feature type="compositionally biased region" description="Basic and acidic residues" evidence="21">
    <location>
        <begin position="599"/>
        <end position="613"/>
    </location>
</feature>
<dbReference type="InterPro" id="IPR001806">
    <property type="entry name" value="Small_GTPase"/>
</dbReference>
<feature type="region of interest" description="Disordered" evidence="21">
    <location>
        <begin position="183"/>
        <end position="217"/>
    </location>
</feature>
<dbReference type="EMBL" id="KB631963">
    <property type="protein sequence ID" value="ERL87490.1"/>
    <property type="molecule type" value="Genomic_DNA"/>
</dbReference>
<dbReference type="InterPro" id="IPR011947">
    <property type="entry name" value="FCP1_euk"/>
</dbReference>
<keyword evidence="13" id="KW-0472">Membrane</keyword>
<comment type="catalytic activity">
    <reaction evidence="19">
        <text>O-phospho-L-seryl-[protein] + H2O = L-seryl-[protein] + phosphate</text>
        <dbReference type="Rhea" id="RHEA:20629"/>
        <dbReference type="Rhea" id="RHEA-COMP:9863"/>
        <dbReference type="Rhea" id="RHEA-COMP:11604"/>
        <dbReference type="ChEBI" id="CHEBI:15377"/>
        <dbReference type="ChEBI" id="CHEBI:29999"/>
        <dbReference type="ChEBI" id="CHEBI:43474"/>
        <dbReference type="ChEBI" id="CHEBI:83421"/>
        <dbReference type="EC" id="3.1.3.16"/>
    </reaction>
</comment>
<evidence type="ECO:0000256" key="17">
    <source>
        <dbReference type="ARBA" id="ARBA00037868"/>
    </source>
</evidence>
<dbReference type="FunFam" id="3.40.50.10190:FF:000007">
    <property type="entry name" value="RNA polymerase II subunit A C-terminal domain phosphatase"/>
    <property type="match status" value="1"/>
</dbReference>
<feature type="region of interest" description="Disordered" evidence="21">
    <location>
        <begin position="960"/>
        <end position="1043"/>
    </location>
</feature>
<evidence type="ECO:0000256" key="20">
    <source>
        <dbReference type="ARBA" id="ARBA00048336"/>
    </source>
</evidence>
<evidence type="ECO:0000256" key="4">
    <source>
        <dbReference type="ARBA" id="ARBA00013081"/>
    </source>
</evidence>
<keyword evidence="11" id="KW-0333">Golgi apparatus</keyword>
<proteinExistence type="inferred from homology"/>
<dbReference type="Gene3D" id="1.10.287.10">
    <property type="entry name" value="S15/NS1, RNA-binding"/>
    <property type="match status" value="1"/>
</dbReference>
<dbReference type="GO" id="GO:0003924">
    <property type="term" value="F:GTPase activity"/>
    <property type="evidence" value="ECO:0007669"/>
    <property type="project" value="InterPro"/>
</dbReference>
<dbReference type="PROSITE" id="PS50172">
    <property type="entry name" value="BRCT"/>
    <property type="match status" value="1"/>
</dbReference>
<dbReference type="GO" id="GO:0015031">
    <property type="term" value="P:protein transport"/>
    <property type="evidence" value="ECO:0007669"/>
    <property type="project" value="UniProtKB-KW"/>
</dbReference>
<evidence type="ECO:0000256" key="12">
    <source>
        <dbReference type="ARBA" id="ARBA00023134"/>
    </source>
</evidence>
<feature type="compositionally biased region" description="Polar residues" evidence="21">
    <location>
        <begin position="208"/>
        <end position="217"/>
    </location>
</feature>
<evidence type="ECO:0000313" key="24">
    <source>
        <dbReference type="EMBL" id="ERL87490.1"/>
    </source>
</evidence>
<reference evidence="24 25" key="1">
    <citation type="journal article" date="2013" name="Genome Biol.">
        <title>Draft genome of the mountain pine beetle, Dendroctonus ponderosae Hopkins, a major forest pest.</title>
        <authorList>
            <person name="Keeling C.I."/>
            <person name="Yuen M.M."/>
            <person name="Liao N.Y."/>
            <person name="Docking T.R."/>
            <person name="Chan S.K."/>
            <person name="Taylor G.A."/>
            <person name="Palmquist D.L."/>
            <person name="Jackman S.D."/>
            <person name="Nguyen A."/>
            <person name="Li M."/>
            <person name="Henderson H."/>
            <person name="Janes J.K."/>
            <person name="Zhao Y."/>
            <person name="Pandoh P."/>
            <person name="Moore R."/>
            <person name="Sperling F.A."/>
            <person name="Huber D.P."/>
            <person name="Birol I."/>
            <person name="Jones S.J."/>
            <person name="Bohlmann J."/>
        </authorList>
    </citation>
    <scope>NUCLEOTIDE SEQUENCE</scope>
</reference>
<dbReference type="OrthoDB" id="9989112at2759"/>
<dbReference type="SMART" id="SM00173">
    <property type="entry name" value="RAS"/>
    <property type="match status" value="1"/>
</dbReference>
<dbReference type="SUPFAM" id="SSF56784">
    <property type="entry name" value="HAD-like"/>
    <property type="match status" value="1"/>
</dbReference>
<evidence type="ECO:0000256" key="8">
    <source>
        <dbReference type="ARBA" id="ARBA00022892"/>
    </source>
</evidence>
<feature type="region of interest" description="Disordered" evidence="21">
    <location>
        <begin position="853"/>
        <end position="887"/>
    </location>
</feature>
<protein>
    <recommendedName>
        <fullName evidence="18">RNA polymerase II subunit A C-terminal domain phosphatase</fullName>
        <ecNumber evidence="4">3.1.3.16</ecNumber>
    </recommendedName>
</protein>
<evidence type="ECO:0000256" key="18">
    <source>
        <dbReference type="ARBA" id="ARBA00040602"/>
    </source>
</evidence>
<dbReference type="Gene3D" id="2.40.50.100">
    <property type="match status" value="1"/>
</dbReference>
<dbReference type="CDD" id="cd17729">
    <property type="entry name" value="BRCT_CTDP1"/>
    <property type="match status" value="1"/>
</dbReference>
<feature type="compositionally biased region" description="Acidic residues" evidence="21">
    <location>
        <begin position="915"/>
        <end position="924"/>
    </location>
</feature>
<dbReference type="Pfam" id="PF00533">
    <property type="entry name" value="BRCT"/>
    <property type="match status" value="1"/>
</dbReference>
<evidence type="ECO:0000259" key="22">
    <source>
        <dbReference type="PROSITE" id="PS50172"/>
    </source>
</evidence>
<keyword evidence="5" id="KW-0813">Transport</keyword>
<dbReference type="SUPFAM" id="SSF51230">
    <property type="entry name" value="Single hybrid motif"/>
    <property type="match status" value="1"/>
</dbReference>
<feature type="compositionally biased region" description="Basic and acidic residues" evidence="21">
    <location>
        <begin position="672"/>
        <end position="687"/>
    </location>
</feature>
<dbReference type="Gene3D" id="3.40.50.10190">
    <property type="entry name" value="BRCT domain"/>
    <property type="match status" value="1"/>
</dbReference>
<evidence type="ECO:0000256" key="16">
    <source>
        <dbReference type="ARBA" id="ARBA00023289"/>
    </source>
</evidence>
<evidence type="ECO:0000256" key="10">
    <source>
        <dbReference type="ARBA" id="ARBA00022927"/>
    </source>
</evidence>
<dbReference type="InterPro" id="IPR011053">
    <property type="entry name" value="Single_hybrid_motif"/>
</dbReference>
<dbReference type="GO" id="GO:0016192">
    <property type="term" value="P:vesicle-mediated transport"/>
    <property type="evidence" value="ECO:0007669"/>
    <property type="project" value="UniProtKB-KW"/>
</dbReference>
<keyword evidence="15" id="KW-0449">Lipoprotein</keyword>
<dbReference type="PANTHER" id="PTHR23081">
    <property type="entry name" value="RNA POLYMERASE II CTD PHOSPHATASE"/>
    <property type="match status" value="1"/>
</dbReference>
<dbReference type="Pfam" id="PF03031">
    <property type="entry name" value="NIF"/>
    <property type="match status" value="1"/>
</dbReference>
<dbReference type="PROSITE" id="PS51421">
    <property type="entry name" value="RAS"/>
    <property type="match status" value="1"/>
</dbReference>
<name>U4UC13_DENPD</name>
<evidence type="ECO:0000256" key="13">
    <source>
        <dbReference type="ARBA" id="ARBA00023136"/>
    </source>
</evidence>
<evidence type="ECO:0000256" key="7">
    <source>
        <dbReference type="ARBA" id="ARBA00022801"/>
    </source>
</evidence>
<evidence type="ECO:0000256" key="19">
    <source>
        <dbReference type="ARBA" id="ARBA00047761"/>
    </source>
</evidence>
<dbReference type="GO" id="GO:0008420">
    <property type="term" value="F:RNA polymerase II CTD heptapeptide repeat phosphatase activity"/>
    <property type="evidence" value="ECO:0007669"/>
    <property type="project" value="InterPro"/>
</dbReference>
<keyword evidence="12" id="KW-0342">GTP-binding</keyword>
<dbReference type="CDD" id="cd01866">
    <property type="entry name" value="Rab2"/>
    <property type="match status" value="1"/>
</dbReference>
<feature type="domain" description="FCP1 homology" evidence="23">
    <location>
        <begin position="369"/>
        <end position="533"/>
    </location>
</feature>
<dbReference type="PROSITE" id="PS50969">
    <property type="entry name" value="FCP1"/>
    <property type="match status" value="1"/>
</dbReference>
<dbReference type="SMART" id="SM00292">
    <property type="entry name" value="BRCT"/>
    <property type="match status" value="1"/>
</dbReference>
<feature type="compositionally biased region" description="Low complexity" evidence="21">
    <location>
        <begin position="614"/>
        <end position="629"/>
    </location>
</feature>
<evidence type="ECO:0000256" key="1">
    <source>
        <dbReference type="ARBA" id="ARBA00004123"/>
    </source>
</evidence>
<keyword evidence="10" id="KW-0653">Protein transport</keyword>
<feature type="compositionally biased region" description="Acidic residues" evidence="21">
    <location>
        <begin position="931"/>
        <end position="940"/>
    </location>
</feature>
<dbReference type="PRINTS" id="PR00449">
    <property type="entry name" value="RASTRNSFRMNG"/>
</dbReference>
<keyword evidence="8" id="KW-0931">ER-Golgi transport</keyword>
<dbReference type="GO" id="GO:0005794">
    <property type="term" value="C:Golgi apparatus"/>
    <property type="evidence" value="ECO:0007669"/>
    <property type="project" value="UniProtKB-SubCell"/>
</dbReference>
<dbReference type="SUPFAM" id="SSF52540">
    <property type="entry name" value="P-loop containing nucleoside triphosphate hydrolases"/>
    <property type="match status" value="1"/>
</dbReference>
<dbReference type="FunFam" id="3.40.50.1000:FF:000040">
    <property type="entry name" value="RNA polymerase II subunit A C-terminal domain phosphatase"/>
    <property type="match status" value="1"/>
</dbReference>
<dbReference type="EC" id="3.1.3.16" evidence="4"/>
<evidence type="ECO:0000256" key="3">
    <source>
        <dbReference type="ARBA" id="ARBA00006270"/>
    </source>
</evidence>
<evidence type="ECO:0000313" key="25">
    <source>
        <dbReference type="Proteomes" id="UP000030742"/>
    </source>
</evidence>
<dbReference type="GO" id="GO:0005634">
    <property type="term" value="C:nucleus"/>
    <property type="evidence" value="ECO:0007669"/>
    <property type="project" value="UniProtKB-SubCell"/>
</dbReference>
<dbReference type="InterPro" id="IPR036420">
    <property type="entry name" value="BRCT_dom_sf"/>
</dbReference>
<dbReference type="SMART" id="SM00175">
    <property type="entry name" value="RAB"/>
    <property type="match status" value="1"/>
</dbReference>
<dbReference type="SMART" id="SM00577">
    <property type="entry name" value="CPDc"/>
    <property type="match status" value="1"/>
</dbReference>
<dbReference type="PROSITE" id="PS51420">
    <property type="entry name" value="RHO"/>
    <property type="match status" value="1"/>
</dbReference>
<dbReference type="NCBIfam" id="TIGR00231">
    <property type="entry name" value="small_GTP"/>
    <property type="match status" value="1"/>
</dbReference>
<dbReference type="InterPro" id="IPR005225">
    <property type="entry name" value="Small_GTP-bd"/>
</dbReference>
<dbReference type="PROSITE" id="PS51419">
    <property type="entry name" value="RAB"/>
    <property type="match status" value="1"/>
</dbReference>
<evidence type="ECO:0000256" key="15">
    <source>
        <dbReference type="ARBA" id="ARBA00023288"/>
    </source>
</evidence>
<feature type="region of interest" description="Disordered" evidence="21">
    <location>
        <begin position="539"/>
        <end position="708"/>
    </location>
</feature>
<dbReference type="SMART" id="SM00176">
    <property type="entry name" value="RAN"/>
    <property type="match status" value="1"/>
</dbReference>
<dbReference type="Gene3D" id="3.40.50.300">
    <property type="entry name" value="P-loop containing nucleotide triphosphate hydrolases"/>
    <property type="match status" value="1"/>
</dbReference>
<feature type="region of interest" description="Disordered" evidence="21">
    <location>
        <begin position="915"/>
        <end position="940"/>
    </location>
</feature>
<evidence type="ECO:0000256" key="6">
    <source>
        <dbReference type="ARBA" id="ARBA00022741"/>
    </source>
</evidence>
<dbReference type="PANTHER" id="PTHR23081:SF36">
    <property type="entry name" value="RNA POLYMERASE II SUBUNIT A C-TERMINAL DOMAIN PHOSPHATASE"/>
    <property type="match status" value="1"/>
</dbReference>
<comment type="similarity">
    <text evidence="3">Belongs to the small GTPase superfamily. Rab family.</text>
</comment>
<keyword evidence="16" id="KW-0636">Prenylation</keyword>
<organism evidence="24 25">
    <name type="scientific">Dendroctonus ponderosae</name>
    <name type="common">Mountain pine beetle</name>
    <dbReference type="NCBI Taxonomy" id="77166"/>
    <lineage>
        <taxon>Eukaryota</taxon>
        <taxon>Metazoa</taxon>
        <taxon>Ecdysozoa</taxon>
        <taxon>Arthropoda</taxon>
        <taxon>Hexapoda</taxon>
        <taxon>Insecta</taxon>
        <taxon>Pterygota</taxon>
        <taxon>Neoptera</taxon>
        <taxon>Endopterygota</taxon>
        <taxon>Coleoptera</taxon>
        <taxon>Polyphaga</taxon>
        <taxon>Cucujiformia</taxon>
        <taxon>Curculionidae</taxon>
        <taxon>Scolytinae</taxon>
        <taxon>Dendroctonus</taxon>
    </lineage>
</organism>
<dbReference type="SMART" id="SM00174">
    <property type="entry name" value="RHO"/>
    <property type="match status" value="1"/>
</dbReference>
<evidence type="ECO:0000256" key="14">
    <source>
        <dbReference type="ARBA" id="ARBA00023242"/>
    </source>
</evidence>
<dbReference type="InterPro" id="IPR004274">
    <property type="entry name" value="FCP1_dom"/>
</dbReference>
<gene>
    <name evidence="24" type="ORF">D910_04882</name>
</gene>
<dbReference type="SUPFAM" id="SSF52113">
    <property type="entry name" value="BRCT domain"/>
    <property type="match status" value="1"/>
</dbReference>
<dbReference type="InterPro" id="IPR001357">
    <property type="entry name" value="BRCT_dom"/>
</dbReference>
<dbReference type="Proteomes" id="UP000030742">
    <property type="component" value="Unassembled WGS sequence"/>
</dbReference>
<feature type="domain" description="BRCT" evidence="22">
    <location>
        <begin position="756"/>
        <end position="849"/>
    </location>
</feature>
<dbReference type="Gene3D" id="3.40.50.1000">
    <property type="entry name" value="HAD superfamily/HAD-like"/>
    <property type="match status" value="1"/>
</dbReference>
<evidence type="ECO:0000256" key="9">
    <source>
        <dbReference type="ARBA" id="ARBA00022912"/>
    </source>
</evidence>
<feature type="compositionally biased region" description="Basic and acidic residues" evidence="21">
    <location>
        <begin position="966"/>
        <end position="990"/>
    </location>
</feature>